<dbReference type="InterPro" id="IPR050911">
    <property type="entry name" value="DRAM/TMEM150_Autophagy_Mod"/>
</dbReference>
<evidence type="ECO:0000256" key="3">
    <source>
        <dbReference type="ARBA" id="ARBA00022692"/>
    </source>
</evidence>
<dbReference type="InterPro" id="IPR019402">
    <property type="entry name" value="CWH43_N"/>
</dbReference>
<sequence length="275" mass="31338">MCQTILKLADTWSRSIFPLQIACHCDQSYYVSAYWLTHVTTGRIPLQIAWGACLATQAPSLWPITVICRSDGGVHYPESRVFTVVLTVSANWGFFTVYIMFRLMQLRSQTSDTSSSCLNKILLVLGWLWCLGILIVGCFQLHTYVVIHLIGGALAYMSGTMYIFCLTFIEKNNNQVISNTMCLLRMGLSVYSLLLMLLLFSCVIYGLVKGEIGNPTVENIHLAGAVFEWLTTFGLFSFLLTLIPDFQQITIKRPEDWRDNWFVMRETMQTMEEFP</sequence>
<feature type="transmembrane region" description="Helical" evidence="6">
    <location>
        <begin position="81"/>
        <end position="101"/>
    </location>
</feature>
<dbReference type="GO" id="GO:0010506">
    <property type="term" value="P:regulation of autophagy"/>
    <property type="evidence" value="ECO:0007669"/>
    <property type="project" value="TreeGrafter"/>
</dbReference>
<evidence type="ECO:0000256" key="5">
    <source>
        <dbReference type="ARBA" id="ARBA00023136"/>
    </source>
</evidence>
<comment type="similarity">
    <text evidence="2">Belongs to the DRAM/TMEM150 family.</text>
</comment>
<dbReference type="EMBL" id="OW240914">
    <property type="protein sequence ID" value="CAH2276877.1"/>
    <property type="molecule type" value="Genomic_DNA"/>
</dbReference>
<evidence type="ECO:0000256" key="2">
    <source>
        <dbReference type="ARBA" id="ARBA00006565"/>
    </source>
</evidence>
<keyword evidence="3 6" id="KW-0812">Transmembrane</keyword>
<keyword evidence="9" id="KW-1185">Reference proteome</keyword>
<evidence type="ECO:0000256" key="4">
    <source>
        <dbReference type="ARBA" id="ARBA00022989"/>
    </source>
</evidence>
<dbReference type="Pfam" id="PF10277">
    <property type="entry name" value="Frag1"/>
    <property type="match status" value="1"/>
</dbReference>
<reference evidence="8" key="1">
    <citation type="submission" date="2022-03" db="EMBL/GenBank/DDBJ databases">
        <authorList>
            <person name="Alioto T."/>
            <person name="Alioto T."/>
            <person name="Gomez Garrido J."/>
        </authorList>
    </citation>
    <scope>NUCLEOTIDE SEQUENCE</scope>
</reference>
<dbReference type="GO" id="GO:0005764">
    <property type="term" value="C:lysosome"/>
    <property type="evidence" value="ECO:0007669"/>
    <property type="project" value="TreeGrafter"/>
</dbReference>
<evidence type="ECO:0000256" key="6">
    <source>
        <dbReference type="SAM" id="Phobius"/>
    </source>
</evidence>
<dbReference type="AlphaFoldDB" id="A0AAD1W0Z7"/>
<feature type="transmembrane region" description="Helical" evidence="6">
    <location>
        <begin position="220"/>
        <end position="243"/>
    </location>
</feature>
<dbReference type="PANTHER" id="PTHR21324:SF17">
    <property type="entry name" value="DNA DAMAGE-REGULATED AUTOPHAGY MODULATOR PROTEIN 1"/>
    <property type="match status" value="1"/>
</dbReference>
<proteinExistence type="inferred from homology"/>
<feature type="transmembrane region" description="Helical" evidence="6">
    <location>
        <begin position="148"/>
        <end position="169"/>
    </location>
</feature>
<evidence type="ECO:0000256" key="1">
    <source>
        <dbReference type="ARBA" id="ARBA00004127"/>
    </source>
</evidence>
<protein>
    <recommendedName>
        <fullName evidence="7">CWH43-like N-terminal domain-containing protein</fullName>
    </recommendedName>
</protein>
<dbReference type="PANTHER" id="PTHR21324">
    <property type="entry name" value="FASTING-INDUCIBLE INTEGRAL MEMBRANE PROTEIN TM6P1-RELATED"/>
    <property type="match status" value="1"/>
</dbReference>
<accession>A0AAD1W0Z7</accession>
<evidence type="ECO:0000259" key="7">
    <source>
        <dbReference type="Pfam" id="PF10277"/>
    </source>
</evidence>
<name>A0AAD1W0Z7_PELCU</name>
<feature type="domain" description="CWH43-like N-terminal" evidence="7">
    <location>
        <begin position="70"/>
        <end position="248"/>
    </location>
</feature>
<comment type="subcellular location">
    <subcellularLocation>
        <location evidence="1">Endomembrane system</location>
        <topology evidence="1">Multi-pass membrane protein</topology>
    </subcellularLocation>
</comment>
<organism evidence="8 9">
    <name type="scientific">Pelobates cultripes</name>
    <name type="common">Western spadefoot toad</name>
    <dbReference type="NCBI Taxonomy" id="61616"/>
    <lineage>
        <taxon>Eukaryota</taxon>
        <taxon>Metazoa</taxon>
        <taxon>Chordata</taxon>
        <taxon>Craniata</taxon>
        <taxon>Vertebrata</taxon>
        <taxon>Euteleostomi</taxon>
        <taxon>Amphibia</taxon>
        <taxon>Batrachia</taxon>
        <taxon>Anura</taxon>
        <taxon>Pelobatoidea</taxon>
        <taxon>Pelobatidae</taxon>
        <taxon>Pelobates</taxon>
    </lineage>
</organism>
<feature type="transmembrane region" description="Helical" evidence="6">
    <location>
        <begin position="190"/>
        <end position="208"/>
    </location>
</feature>
<keyword evidence="5 6" id="KW-0472">Membrane</keyword>
<dbReference type="Proteomes" id="UP001295444">
    <property type="component" value="Chromosome 03"/>
</dbReference>
<dbReference type="GO" id="GO:0012505">
    <property type="term" value="C:endomembrane system"/>
    <property type="evidence" value="ECO:0007669"/>
    <property type="project" value="UniProtKB-SubCell"/>
</dbReference>
<keyword evidence="4 6" id="KW-1133">Transmembrane helix</keyword>
<evidence type="ECO:0000313" key="8">
    <source>
        <dbReference type="EMBL" id="CAH2276877.1"/>
    </source>
</evidence>
<feature type="transmembrane region" description="Helical" evidence="6">
    <location>
        <begin position="121"/>
        <end position="142"/>
    </location>
</feature>
<gene>
    <name evidence="8" type="ORF">PECUL_23A056697</name>
</gene>
<evidence type="ECO:0000313" key="9">
    <source>
        <dbReference type="Proteomes" id="UP001295444"/>
    </source>
</evidence>